<organism evidence="2 3">
    <name type="scientific">Rhizophagus clarus</name>
    <dbReference type="NCBI Taxonomy" id="94130"/>
    <lineage>
        <taxon>Eukaryota</taxon>
        <taxon>Fungi</taxon>
        <taxon>Fungi incertae sedis</taxon>
        <taxon>Mucoromycota</taxon>
        <taxon>Glomeromycotina</taxon>
        <taxon>Glomeromycetes</taxon>
        <taxon>Glomerales</taxon>
        <taxon>Glomeraceae</taxon>
        <taxon>Rhizophagus</taxon>
    </lineage>
</organism>
<comment type="caution">
    <text evidence="2">The sequence shown here is derived from an EMBL/GenBank/DDBJ whole genome shotgun (WGS) entry which is preliminary data.</text>
</comment>
<dbReference type="AlphaFoldDB" id="A0A8H3KSI6"/>
<feature type="transmembrane region" description="Helical" evidence="1">
    <location>
        <begin position="93"/>
        <end position="111"/>
    </location>
</feature>
<protein>
    <submittedName>
        <fullName evidence="2">Uncharacterized protein</fullName>
    </submittedName>
</protein>
<keyword evidence="1" id="KW-0472">Membrane</keyword>
<feature type="transmembrane region" description="Helical" evidence="1">
    <location>
        <begin position="6"/>
        <end position="29"/>
    </location>
</feature>
<dbReference type="Proteomes" id="UP000615446">
    <property type="component" value="Unassembled WGS sequence"/>
</dbReference>
<keyword evidence="1" id="KW-0812">Transmembrane</keyword>
<keyword evidence="1" id="KW-1133">Transmembrane helix</keyword>
<dbReference type="EMBL" id="BLAL01000004">
    <property type="protein sequence ID" value="GES72632.1"/>
    <property type="molecule type" value="Genomic_DNA"/>
</dbReference>
<evidence type="ECO:0000313" key="2">
    <source>
        <dbReference type="EMBL" id="GES72632.1"/>
    </source>
</evidence>
<gene>
    <name evidence="2" type="ORF">RCL2_000019100</name>
</gene>
<evidence type="ECO:0000256" key="1">
    <source>
        <dbReference type="SAM" id="Phobius"/>
    </source>
</evidence>
<dbReference type="OrthoDB" id="2426631at2759"/>
<proteinExistence type="predicted"/>
<evidence type="ECO:0000313" key="3">
    <source>
        <dbReference type="Proteomes" id="UP000615446"/>
    </source>
</evidence>
<sequence>MEEIKYDSLFIGFVFMVSFHNSAKSILFYRSGRDKSLSLLKIIFNYIRGSTIKYEKKNKSDMWINVALLVTRAVFNVAYIFSEIFHHNVGIEGLYLMNLTIIIDIVIDAYVMSGLTEESEFIENNYNWKYIVSDLFYLNACWVNRKAIKKWKSKQDLVTR</sequence>
<reference evidence="2" key="1">
    <citation type="submission" date="2019-10" db="EMBL/GenBank/DDBJ databases">
        <title>Conservation and host-specific expression of non-tandemly repeated heterogenous ribosome RNA gene in arbuscular mycorrhizal fungi.</title>
        <authorList>
            <person name="Maeda T."/>
            <person name="Kobayashi Y."/>
            <person name="Nakagawa T."/>
            <person name="Ezawa T."/>
            <person name="Yamaguchi K."/>
            <person name="Bino T."/>
            <person name="Nishimoto Y."/>
            <person name="Shigenobu S."/>
            <person name="Kawaguchi M."/>
        </authorList>
    </citation>
    <scope>NUCLEOTIDE SEQUENCE</scope>
    <source>
        <strain evidence="2">HR1</strain>
    </source>
</reference>
<name>A0A8H3KSI6_9GLOM</name>
<accession>A0A8H3KSI6</accession>
<feature type="transmembrane region" description="Helical" evidence="1">
    <location>
        <begin position="62"/>
        <end position="81"/>
    </location>
</feature>